<protein>
    <recommendedName>
        <fullName evidence="2">VQ domain-containing protein</fullName>
    </recommendedName>
</protein>
<reference evidence="3 4" key="1">
    <citation type="journal article" date="2021" name="Commun. Biol.">
        <title>The genome of Shorea leprosula (Dipterocarpaceae) highlights the ecological relevance of drought in aseasonal tropical rainforests.</title>
        <authorList>
            <person name="Ng K.K.S."/>
            <person name="Kobayashi M.J."/>
            <person name="Fawcett J.A."/>
            <person name="Hatakeyama M."/>
            <person name="Paape T."/>
            <person name="Ng C.H."/>
            <person name="Ang C.C."/>
            <person name="Tnah L.H."/>
            <person name="Lee C.T."/>
            <person name="Nishiyama T."/>
            <person name="Sese J."/>
            <person name="O'Brien M.J."/>
            <person name="Copetti D."/>
            <person name="Mohd Noor M.I."/>
            <person name="Ong R.C."/>
            <person name="Putra M."/>
            <person name="Sireger I.Z."/>
            <person name="Indrioko S."/>
            <person name="Kosugi Y."/>
            <person name="Izuno A."/>
            <person name="Isagi Y."/>
            <person name="Lee S.L."/>
            <person name="Shimizu K.K."/>
        </authorList>
    </citation>
    <scope>NUCLEOTIDE SEQUENCE [LARGE SCALE GENOMIC DNA]</scope>
    <source>
        <strain evidence="3">214</strain>
    </source>
</reference>
<dbReference type="InterPro" id="IPR008889">
    <property type="entry name" value="VQ"/>
</dbReference>
<dbReference type="PANTHER" id="PTHR33783">
    <property type="entry name" value="PROTEIN HAIKU1"/>
    <property type="match status" value="1"/>
</dbReference>
<feature type="compositionally biased region" description="Pro residues" evidence="1">
    <location>
        <begin position="69"/>
        <end position="79"/>
    </location>
</feature>
<evidence type="ECO:0000313" key="4">
    <source>
        <dbReference type="Proteomes" id="UP001054252"/>
    </source>
</evidence>
<feature type="compositionally biased region" description="Pro residues" evidence="1">
    <location>
        <begin position="173"/>
        <end position="182"/>
    </location>
</feature>
<evidence type="ECO:0000256" key="1">
    <source>
        <dbReference type="SAM" id="MobiDB-lite"/>
    </source>
</evidence>
<dbReference type="AlphaFoldDB" id="A0AAV5MXI3"/>
<feature type="compositionally biased region" description="Low complexity" evidence="1">
    <location>
        <begin position="160"/>
        <end position="172"/>
    </location>
</feature>
<name>A0AAV5MXI3_9ROSI</name>
<evidence type="ECO:0000313" key="3">
    <source>
        <dbReference type="EMBL" id="GKV53102.1"/>
    </source>
</evidence>
<feature type="domain" description="VQ" evidence="2">
    <location>
        <begin position="39"/>
        <end position="64"/>
    </location>
</feature>
<accession>A0AAV5MXI3</accession>
<dbReference type="Proteomes" id="UP001054252">
    <property type="component" value="Unassembled WGS sequence"/>
</dbReference>
<gene>
    <name evidence="3" type="ORF">SLEP1_g59649</name>
</gene>
<feature type="compositionally biased region" description="Pro residues" evidence="1">
    <location>
        <begin position="88"/>
        <end position="122"/>
    </location>
</feature>
<organism evidence="3 4">
    <name type="scientific">Rubroshorea leprosula</name>
    <dbReference type="NCBI Taxonomy" id="152421"/>
    <lineage>
        <taxon>Eukaryota</taxon>
        <taxon>Viridiplantae</taxon>
        <taxon>Streptophyta</taxon>
        <taxon>Embryophyta</taxon>
        <taxon>Tracheophyta</taxon>
        <taxon>Spermatophyta</taxon>
        <taxon>Magnoliopsida</taxon>
        <taxon>eudicotyledons</taxon>
        <taxon>Gunneridae</taxon>
        <taxon>Pentapetalae</taxon>
        <taxon>rosids</taxon>
        <taxon>malvids</taxon>
        <taxon>Malvales</taxon>
        <taxon>Dipterocarpaceae</taxon>
        <taxon>Rubroshorea</taxon>
    </lineage>
</organism>
<feature type="compositionally biased region" description="Polar residues" evidence="1">
    <location>
        <begin position="26"/>
        <end position="40"/>
    </location>
</feature>
<feature type="region of interest" description="Disordered" evidence="1">
    <location>
        <begin position="1"/>
        <end position="42"/>
    </location>
</feature>
<feature type="region of interest" description="Disordered" evidence="1">
    <location>
        <begin position="57"/>
        <end position="125"/>
    </location>
</feature>
<dbReference type="Pfam" id="PF05678">
    <property type="entry name" value="VQ"/>
    <property type="match status" value="1"/>
</dbReference>
<dbReference type="PANTHER" id="PTHR33783:SF1">
    <property type="entry name" value="PROTEIN HAIKU1"/>
    <property type="match status" value="1"/>
</dbReference>
<comment type="caution">
    <text evidence="3">The sequence shown here is derived from an EMBL/GenBank/DDBJ whole genome shotgun (WGS) entry which is preliminary data.</text>
</comment>
<keyword evidence="4" id="KW-1185">Reference proteome</keyword>
<proteinExistence type="predicted"/>
<feature type="region of interest" description="Disordered" evidence="1">
    <location>
        <begin position="145"/>
        <end position="198"/>
    </location>
</feature>
<evidence type="ECO:0000259" key="2">
    <source>
        <dbReference type="Pfam" id="PF05678"/>
    </source>
</evidence>
<sequence length="250" mass="27278">MDNSKYQPNDQLGVNKLGKNIRKSPLQPSFTNNATKQQPQPHVYNVSKNDFRSFVQQLTGSSSQSQEPLPRPPQNPPKPQSQRLQKIKPPPLTPVNSPLIPPQVPVEVPAPAPIPSPVPLPPQAAESPISAYMRYLQAYIIDPSPVRGQVQPQPQPPVPDQSQTQPPSSGLLPNPPMPPFPSPSGVNGHLTPIPNILSPRMNGPAFSQFLLPSPTGFPNFLSPRSPYLLLSPGVQFPSMTPRFPFSPRPQ</sequence>
<dbReference type="EMBL" id="BPVZ01001074">
    <property type="protein sequence ID" value="GKV53102.1"/>
    <property type="molecule type" value="Genomic_DNA"/>
</dbReference>
<dbReference type="InterPro" id="IPR039612">
    <property type="entry name" value="VQ_5/9/14"/>
</dbReference>
<feature type="compositionally biased region" description="Polar residues" evidence="1">
    <location>
        <begin position="1"/>
        <end position="12"/>
    </location>
</feature>